<dbReference type="GO" id="GO:0016020">
    <property type="term" value="C:membrane"/>
    <property type="evidence" value="ECO:0007669"/>
    <property type="project" value="UniProtKB-SubCell"/>
</dbReference>
<evidence type="ECO:0000259" key="6">
    <source>
        <dbReference type="Pfam" id="PF04932"/>
    </source>
</evidence>
<comment type="subcellular location">
    <subcellularLocation>
        <location evidence="1">Membrane</location>
        <topology evidence="1">Multi-pass membrane protein</topology>
    </subcellularLocation>
</comment>
<gene>
    <name evidence="7" type="ORF">DXN05_00425</name>
</gene>
<keyword evidence="8" id="KW-1185">Reference proteome</keyword>
<reference evidence="7 8" key="1">
    <citation type="submission" date="2018-08" db="EMBL/GenBank/DDBJ databases">
        <title>Chitinophagaceae sp. K23C18032701, a novel bacterium isolated from forest soil.</title>
        <authorList>
            <person name="Wang C."/>
        </authorList>
    </citation>
    <scope>NUCLEOTIDE SEQUENCE [LARGE SCALE GENOMIC DNA]</scope>
    <source>
        <strain evidence="7 8">K23C18032701</strain>
    </source>
</reference>
<dbReference type="RefSeq" id="WP_116845243.1">
    <property type="nucleotide sequence ID" value="NZ_QTJU01000001.1"/>
</dbReference>
<dbReference type="Pfam" id="PF04932">
    <property type="entry name" value="Wzy_C"/>
    <property type="match status" value="1"/>
</dbReference>
<sequence>MTRAILIVVVISFICCVTNFVPISAAASGLSFVLLPVLLFKTPMIPRYLLWLGAFFIFSFISVMTYDPGALLEYGFFRYDGNFIVSYIPLFLIPLLSYNIDVDKVIRYFLLITTLVNGLAFIVTVAMFHGHLSAAQSFGGLFIARNAAGGFFSFVFTLAFINWRKERTIISASLIFINLIYLLATFSRGSLLGIVFSLCCFFFLSGKTRGWFAFISIFIVLMLEARSSLQHFDVYRKLNYENRKEAYLLGGAGVDGKTANVMLRLYYNWPSGIDLFLHSPIVGGGLGAVNDKPFQFKSKIDFVNYNGQKRKVYNDGHAHNSYFHIAGEEGIVGIVLFIGFVCSMYGFINKLDDETYFMPKYSLLLYLLNIACMSLTEHRFTTPSNALPLVLLMVIVSARVNYHRQAQNKPAPAYAPELPEKFLFN</sequence>
<feature type="transmembrane region" description="Helical" evidence="5">
    <location>
        <begin position="386"/>
        <end position="402"/>
    </location>
</feature>
<dbReference type="PANTHER" id="PTHR37422">
    <property type="entry name" value="TEICHURONIC ACID BIOSYNTHESIS PROTEIN TUAE"/>
    <property type="match status" value="1"/>
</dbReference>
<feature type="transmembrane region" description="Helical" evidence="5">
    <location>
        <begin position="6"/>
        <end position="39"/>
    </location>
</feature>
<feature type="transmembrane region" description="Helical" evidence="5">
    <location>
        <begin position="108"/>
        <end position="130"/>
    </location>
</feature>
<proteinExistence type="predicted"/>
<dbReference type="EMBL" id="QTJU01000001">
    <property type="protein sequence ID" value="RFM29486.1"/>
    <property type="molecule type" value="Genomic_DNA"/>
</dbReference>
<dbReference type="AlphaFoldDB" id="A0A3E1NNH5"/>
<evidence type="ECO:0000256" key="5">
    <source>
        <dbReference type="SAM" id="Phobius"/>
    </source>
</evidence>
<accession>A0A3E1NNH5</accession>
<protein>
    <recommendedName>
        <fullName evidence="6">O-antigen ligase-related domain-containing protein</fullName>
    </recommendedName>
</protein>
<keyword evidence="2 5" id="KW-0812">Transmembrane</keyword>
<feature type="domain" description="O-antigen ligase-related" evidence="6">
    <location>
        <begin position="175"/>
        <end position="338"/>
    </location>
</feature>
<comment type="caution">
    <text evidence="7">The sequence shown here is derived from an EMBL/GenBank/DDBJ whole genome shotgun (WGS) entry which is preliminary data.</text>
</comment>
<dbReference type="PANTHER" id="PTHR37422:SF13">
    <property type="entry name" value="LIPOPOLYSACCHARIDE BIOSYNTHESIS PROTEIN PA4999-RELATED"/>
    <property type="match status" value="1"/>
</dbReference>
<keyword evidence="4 5" id="KW-0472">Membrane</keyword>
<evidence type="ECO:0000256" key="1">
    <source>
        <dbReference type="ARBA" id="ARBA00004141"/>
    </source>
</evidence>
<dbReference type="OrthoDB" id="115889at2"/>
<organism evidence="7 8">
    <name type="scientific">Deminuibacter soli</name>
    <dbReference type="NCBI Taxonomy" id="2291815"/>
    <lineage>
        <taxon>Bacteria</taxon>
        <taxon>Pseudomonadati</taxon>
        <taxon>Bacteroidota</taxon>
        <taxon>Chitinophagia</taxon>
        <taxon>Chitinophagales</taxon>
        <taxon>Chitinophagaceae</taxon>
        <taxon>Deminuibacter</taxon>
    </lineage>
</organism>
<feature type="transmembrane region" description="Helical" evidence="5">
    <location>
        <begin position="210"/>
        <end position="225"/>
    </location>
</feature>
<feature type="transmembrane region" description="Helical" evidence="5">
    <location>
        <begin position="76"/>
        <end position="96"/>
    </location>
</feature>
<evidence type="ECO:0000313" key="7">
    <source>
        <dbReference type="EMBL" id="RFM29486.1"/>
    </source>
</evidence>
<feature type="transmembrane region" description="Helical" evidence="5">
    <location>
        <begin position="48"/>
        <end position="64"/>
    </location>
</feature>
<evidence type="ECO:0000256" key="4">
    <source>
        <dbReference type="ARBA" id="ARBA00023136"/>
    </source>
</evidence>
<evidence type="ECO:0000313" key="8">
    <source>
        <dbReference type="Proteomes" id="UP000261284"/>
    </source>
</evidence>
<dbReference type="InterPro" id="IPR007016">
    <property type="entry name" value="O-antigen_ligase-rel_domated"/>
</dbReference>
<feature type="transmembrane region" description="Helical" evidence="5">
    <location>
        <begin position="330"/>
        <end position="349"/>
    </location>
</feature>
<name>A0A3E1NNH5_9BACT</name>
<feature type="transmembrane region" description="Helical" evidence="5">
    <location>
        <begin position="175"/>
        <end position="204"/>
    </location>
</feature>
<keyword evidence="3 5" id="KW-1133">Transmembrane helix</keyword>
<dbReference type="InterPro" id="IPR051533">
    <property type="entry name" value="WaaL-like"/>
</dbReference>
<evidence type="ECO:0000256" key="3">
    <source>
        <dbReference type="ARBA" id="ARBA00022989"/>
    </source>
</evidence>
<evidence type="ECO:0000256" key="2">
    <source>
        <dbReference type="ARBA" id="ARBA00022692"/>
    </source>
</evidence>
<dbReference type="Proteomes" id="UP000261284">
    <property type="component" value="Unassembled WGS sequence"/>
</dbReference>
<feature type="transmembrane region" description="Helical" evidence="5">
    <location>
        <begin position="142"/>
        <end position="163"/>
    </location>
</feature>